<dbReference type="KEGG" id="tps:THAPSDRAFT_7404"/>
<evidence type="ECO:0000313" key="3">
    <source>
        <dbReference type="Proteomes" id="UP000001449"/>
    </source>
</evidence>
<gene>
    <name evidence="2" type="ORF">THAPSDRAFT_7404</name>
</gene>
<feature type="region of interest" description="Disordered" evidence="1">
    <location>
        <begin position="110"/>
        <end position="132"/>
    </location>
</feature>
<dbReference type="RefSeq" id="XP_002291941.1">
    <property type="nucleotide sequence ID" value="XM_002291905.1"/>
</dbReference>
<organism evidence="2 3">
    <name type="scientific">Thalassiosira pseudonana</name>
    <name type="common">Marine diatom</name>
    <name type="synonym">Cyclotella nana</name>
    <dbReference type="NCBI Taxonomy" id="35128"/>
    <lineage>
        <taxon>Eukaryota</taxon>
        <taxon>Sar</taxon>
        <taxon>Stramenopiles</taxon>
        <taxon>Ochrophyta</taxon>
        <taxon>Bacillariophyta</taxon>
        <taxon>Coscinodiscophyceae</taxon>
        <taxon>Thalassiosirophycidae</taxon>
        <taxon>Thalassiosirales</taxon>
        <taxon>Thalassiosiraceae</taxon>
        <taxon>Thalassiosira</taxon>
    </lineage>
</organism>
<protein>
    <submittedName>
        <fullName evidence="2">Uncharacterized protein</fullName>
    </submittedName>
</protein>
<dbReference type="PaxDb" id="35128-Thaps7404"/>
<dbReference type="HOGENOM" id="CLU_1921363_0_0_1"/>
<accession>B8C6F0</accession>
<proteinExistence type="predicted"/>
<evidence type="ECO:0000256" key="1">
    <source>
        <dbReference type="SAM" id="MobiDB-lite"/>
    </source>
</evidence>
<name>B8C6F0_THAPS</name>
<dbReference type="EMBL" id="CM000644">
    <property type="protein sequence ID" value="EED90792.1"/>
    <property type="molecule type" value="Genomic_DNA"/>
</dbReference>
<dbReference type="Proteomes" id="UP000001449">
    <property type="component" value="Chromosome 8"/>
</dbReference>
<dbReference type="GeneID" id="7452410"/>
<reference evidence="2 3" key="1">
    <citation type="journal article" date="2004" name="Science">
        <title>The genome of the diatom Thalassiosira pseudonana: ecology, evolution, and metabolism.</title>
        <authorList>
            <person name="Armbrust E.V."/>
            <person name="Berges J.A."/>
            <person name="Bowler C."/>
            <person name="Green B.R."/>
            <person name="Martinez D."/>
            <person name="Putnam N.H."/>
            <person name="Zhou S."/>
            <person name="Allen A.E."/>
            <person name="Apt K.E."/>
            <person name="Bechner M."/>
            <person name="Brzezinski M.A."/>
            <person name="Chaal B.K."/>
            <person name="Chiovitti A."/>
            <person name="Davis A.K."/>
            <person name="Demarest M.S."/>
            <person name="Detter J.C."/>
            <person name="Glavina T."/>
            <person name="Goodstein D."/>
            <person name="Hadi M.Z."/>
            <person name="Hellsten U."/>
            <person name="Hildebrand M."/>
            <person name="Jenkins B.D."/>
            <person name="Jurka J."/>
            <person name="Kapitonov V.V."/>
            <person name="Kroger N."/>
            <person name="Lau W.W."/>
            <person name="Lane T.W."/>
            <person name="Larimer F.W."/>
            <person name="Lippmeier J.C."/>
            <person name="Lucas S."/>
            <person name="Medina M."/>
            <person name="Montsant A."/>
            <person name="Obornik M."/>
            <person name="Parker M.S."/>
            <person name="Palenik B."/>
            <person name="Pazour G.J."/>
            <person name="Richardson P.M."/>
            <person name="Rynearson T.A."/>
            <person name="Saito M.A."/>
            <person name="Schwartz D.C."/>
            <person name="Thamatrakoln K."/>
            <person name="Valentin K."/>
            <person name="Vardi A."/>
            <person name="Wilkerson F.P."/>
            <person name="Rokhsar D.S."/>
        </authorList>
    </citation>
    <scope>NUCLEOTIDE SEQUENCE [LARGE SCALE GENOMIC DNA]</scope>
    <source>
        <strain evidence="2 3">CCMP1335</strain>
    </source>
</reference>
<dbReference type="AlphaFoldDB" id="B8C6F0"/>
<keyword evidence="3" id="KW-1185">Reference proteome</keyword>
<dbReference type="InParanoid" id="B8C6F0"/>
<reference evidence="2 3" key="2">
    <citation type="journal article" date="2008" name="Nature">
        <title>The Phaeodactylum genome reveals the evolutionary history of diatom genomes.</title>
        <authorList>
            <person name="Bowler C."/>
            <person name="Allen A.E."/>
            <person name="Badger J.H."/>
            <person name="Grimwood J."/>
            <person name="Jabbari K."/>
            <person name="Kuo A."/>
            <person name="Maheswari U."/>
            <person name="Martens C."/>
            <person name="Maumus F."/>
            <person name="Otillar R.P."/>
            <person name="Rayko E."/>
            <person name="Salamov A."/>
            <person name="Vandepoele K."/>
            <person name="Beszteri B."/>
            <person name="Gruber A."/>
            <person name="Heijde M."/>
            <person name="Katinka M."/>
            <person name="Mock T."/>
            <person name="Valentin K."/>
            <person name="Verret F."/>
            <person name="Berges J.A."/>
            <person name="Brownlee C."/>
            <person name="Cadoret J.P."/>
            <person name="Chiovitti A."/>
            <person name="Choi C.J."/>
            <person name="Coesel S."/>
            <person name="De Martino A."/>
            <person name="Detter J.C."/>
            <person name="Durkin C."/>
            <person name="Falciatore A."/>
            <person name="Fournet J."/>
            <person name="Haruta M."/>
            <person name="Huysman M.J."/>
            <person name="Jenkins B.D."/>
            <person name="Jiroutova K."/>
            <person name="Jorgensen R.E."/>
            <person name="Joubert Y."/>
            <person name="Kaplan A."/>
            <person name="Kroger N."/>
            <person name="Kroth P.G."/>
            <person name="La Roche J."/>
            <person name="Lindquist E."/>
            <person name="Lommer M."/>
            <person name="Martin-Jezequel V."/>
            <person name="Lopez P.J."/>
            <person name="Lucas S."/>
            <person name="Mangogna M."/>
            <person name="McGinnis K."/>
            <person name="Medlin L.K."/>
            <person name="Montsant A."/>
            <person name="Oudot-Le Secq M.P."/>
            <person name="Napoli C."/>
            <person name="Obornik M."/>
            <person name="Parker M.S."/>
            <person name="Petit J.L."/>
            <person name="Porcel B.M."/>
            <person name="Poulsen N."/>
            <person name="Robison M."/>
            <person name="Rychlewski L."/>
            <person name="Rynearson T.A."/>
            <person name="Schmutz J."/>
            <person name="Shapiro H."/>
            <person name="Siaut M."/>
            <person name="Stanley M."/>
            <person name="Sussman M.R."/>
            <person name="Taylor A.R."/>
            <person name="Vardi A."/>
            <person name="von Dassow P."/>
            <person name="Vyverman W."/>
            <person name="Willis A."/>
            <person name="Wyrwicz L.S."/>
            <person name="Rokhsar D.S."/>
            <person name="Weissenbach J."/>
            <person name="Armbrust E.V."/>
            <person name="Green B.R."/>
            <person name="Van de Peer Y."/>
            <person name="Grigoriev I.V."/>
        </authorList>
    </citation>
    <scope>NUCLEOTIDE SEQUENCE [LARGE SCALE GENOMIC DNA]</scope>
    <source>
        <strain evidence="2 3">CCMP1335</strain>
    </source>
</reference>
<sequence>MKRNSRMDYYVVVLVWGEKRWCCAKAKKELSIFLCVAVDGGSLDFDVGRRRRREDPWRCFSSMLSSFVQSNNGAAFHTRSEAVSVAVWWMSVHYVDADADGEVIGRVGCRSGERSGPPGNSVEVISKPRQIQ</sequence>
<evidence type="ECO:0000313" key="2">
    <source>
        <dbReference type="EMBL" id="EED90792.1"/>
    </source>
</evidence>